<dbReference type="NCBIfam" id="NF041196">
    <property type="entry name" value="ScbR_bind_reg"/>
    <property type="match status" value="1"/>
</dbReference>
<dbReference type="PRINTS" id="PR00455">
    <property type="entry name" value="HTHTETR"/>
</dbReference>
<dbReference type="InterPro" id="IPR054126">
    <property type="entry name" value="CprB_TetR_C"/>
</dbReference>
<protein>
    <submittedName>
        <fullName evidence="4">TetR family transcriptional regulator</fullName>
    </submittedName>
</protein>
<dbReference type="Gene3D" id="1.10.357.10">
    <property type="entry name" value="Tetracycline Repressor, domain 2"/>
    <property type="match status" value="1"/>
</dbReference>
<dbReference type="GO" id="GO:0003700">
    <property type="term" value="F:DNA-binding transcription factor activity"/>
    <property type="evidence" value="ECO:0007669"/>
    <property type="project" value="TreeGrafter"/>
</dbReference>
<dbReference type="InterPro" id="IPR036271">
    <property type="entry name" value="Tet_transcr_reg_TetR-rel_C_sf"/>
</dbReference>
<reference evidence="4 5" key="1">
    <citation type="submission" date="2014-07" db="EMBL/GenBank/DDBJ databases">
        <authorList>
            <person name="Zhang J.E."/>
            <person name="Yang H."/>
            <person name="Guo J."/>
            <person name="Deng Z."/>
            <person name="Luo H."/>
            <person name="Luo M."/>
            <person name="Zhao B."/>
        </authorList>
    </citation>
    <scope>NUCLEOTIDE SEQUENCE [LARGE SCALE GENOMIC DNA]</scope>
    <source>
        <strain evidence="4 5">1CP</strain>
    </source>
</reference>
<dbReference type="PANTHER" id="PTHR30055">
    <property type="entry name" value="HTH-TYPE TRANSCRIPTIONAL REGULATOR RUTR"/>
    <property type="match status" value="1"/>
</dbReference>
<dbReference type="SUPFAM" id="SSF48498">
    <property type="entry name" value="Tetracyclin repressor-like, C-terminal domain"/>
    <property type="match status" value="1"/>
</dbReference>
<dbReference type="GO" id="GO:0000976">
    <property type="term" value="F:transcription cis-regulatory region binding"/>
    <property type="evidence" value="ECO:0007669"/>
    <property type="project" value="TreeGrafter"/>
</dbReference>
<dbReference type="InterPro" id="IPR001647">
    <property type="entry name" value="HTH_TetR"/>
</dbReference>
<dbReference type="InterPro" id="IPR050109">
    <property type="entry name" value="HTH-type_TetR-like_transc_reg"/>
</dbReference>
<sequence length="217" mass="24222">MNVVQQARAAATRQQIVRGAAEMFEKSGFEGARLGNIVENAGITKGALYFHFRSKEDLARFIIGEQHRISIASVEAIGREQVSAIEQIVMLCHEMARQIVNDPIVRAGIRITLELSADDQGPADPYLDWINSCEMLATRAVEQGDLLPDIDPPRLARFVIGAFTGVQTVSQVLTQRTDLEQRVDDMWGFLLPGIMPATRHQDIARIRRARWTPDDAD</sequence>
<dbReference type="InterPro" id="IPR009057">
    <property type="entry name" value="Homeodomain-like_sf"/>
</dbReference>
<dbReference type="PATRIC" id="fig|37919.13.peg.906"/>
<keyword evidence="1" id="KW-0805">Transcription regulation</keyword>
<keyword evidence="3" id="KW-0804">Transcription</keyword>
<dbReference type="AlphaFoldDB" id="A0A1B1JZ33"/>
<accession>A0A1B1JZ33</accession>
<evidence type="ECO:0000256" key="3">
    <source>
        <dbReference type="ARBA" id="ARBA00023163"/>
    </source>
</evidence>
<name>A0A1B1JZ33_RHOOP</name>
<evidence type="ECO:0000256" key="1">
    <source>
        <dbReference type="ARBA" id="ARBA00023015"/>
    </source>
</evidence>
<dbReference type="SUPFAM" id="SSF46689">
    <property type="entry name" value="Homeodomain-like"/>
    <property type="match status" value="1"/>
</dbReference>
<gene>
    <name evidence="4" type="ORF">R1CP_04460</name>
</gene>
<organism evidence="4 5">
    <name type="scientific">Rhodococcus opacus</name>
    <name type="common">Nocardia opaca</name>
    <dbReference type="NCBI Taxonomy" id="37919"/>
    <lineage>
        <taxon>Bacteria</taxon>
        <taxon>Bacillati</taxon>
        <taxon>Actinomycetota</taxon>
        <taxon>Actinomycetes</taxon>
        <taxon>Mycobacteriales</taxon>
        <taxon>Nocardiaceae</taxon>
        <taxon>Rhodococcus</taxon>
    </lineage>
</organism>
<dbReference type="EMBL" id="CP009111">
    <property type="protein sequence ID" value="ANS25629.1"/>
    <property type="molecule type" value="Genomic_DNA"/>
</dbReference>
<evidence type="ECO:0000313" key="4">
    <source>
        <dbReference type="EMBL" id="ANS25629.1"/>
    </source>
</evidence>
<proteinExistence type="predicted"/>
<evidence type="ECO:0000256" key="2">
    <source>
        <dbReference type="ARBA" id="ARBA00023125"/>
    </source>
</evidence>
<dbReference type="Proteomes" id="UP000186108">
    <property type="component" value="Chromosome"/>
</dbReference>
<dbReference type="Pfam" id="PF00440">
    <property type="entry name" value="TetR_N"/>
    <property type="match status" value="1"/>
</dbReference>
<dbReference type="InterPro" id="IPR047923">
    <property type="entry name" value="ArpA-like"/>
</dbReference>
<dbReference type="PANTHER" id="PTHR30055:SF234">
    <property type="entry name" value="HTH-TYPE TRANSCRIPTIONAL REGULATOR BETI"/>
    <property type="match status" value="1"/>
</dbReference>
<evidence type="ECO:0000313" key="5">
    <source>
        <dbReference type="Proteomes" id="UP000186108"/>
    </source>
</evidence>
<keyword evidence="2" id="KW-0238">DNA-binding</keyword>
<dbReference type="PROSITE" id="PS50977">
    <property type="entry name" value="HTH_TETR_2"/>
    <property type="match status" value="1"/>
</dbReference>
<dbReference type="Pfam" id="PF21935">
    <property type="entry name" value="TetR_C_45"/>
    <property type="match status" value="1"/>
</dbReference>